<keyword evidence="3" id="KW-1185">Reference proteome</keyword>
<evidence type="ECO:0000256" key="1">
    <source>
        <dbReference type="SAM" id="MobiDB-lite"/>
    </source>
</evidence>
<dbReference type="EMBL" id="OU503048">
    <property type="protein sequence ID" value="CAI9773835.1"/>
    <property type="molecule type" value="Genomic_DNA"/>
</dbReference>
<feature type="compositionally biased region" description="Basic and acidic residues" evidence="1">
    <location>
        <begin position="1"/>
        <end position="10"/>
    </location>
</feature>
<sequence>MKRSRGHFDSSGEDVSYKDVQTNIYRNRVNGLSSRKLSGKDGSPMPSGLKYSEASGNKLPDVRLDRTTRNLRSQEDGYNREELSLPKSSSETMERLKEENRDLRERLQRKEEEILGDLLHDLQKEKDKCKSLEAKLHEANRKIQELVKEQDSFIDIFSEERERRNTEEENLRKKLKEASNTIQELLDKKCANALKAHNLS</sequence>
<accession>A0AAD1ZV89</accession>
<name>A0AAD1ZV89_9LAMI</name>
<proteinExistence type="predicted"/>
<reference evidence="2" key="1">
    <citation type="submission" date="2023-05" db="EMBL/GenBank/DDBJ databases">
        <authorList>
            <person name="Huff M."/>
        </authorList>
    </citation>
    <scope>NUCLEOTIDE SEQUENCE</scope>
</reference>
<evidence type="ECO:0000313" key="3">
    <source>
        <dbReference type="Proteomes" id="UP000834106"/>
    </source>
</evidence>
<protein>
    <submittedName>
        <fullName evidence="2">Uncharacterized protein</fullName>
    </submittedName>
</protein>
<dbReference type="Proteomes" id="UP000834106">
    <property type="component" value="Chromosome 13"/>
</dbReference>
<feature type="compositionally biased region" description="Polar residues" evidence="1">
    <location>
        <begin position="19"/>
        <end position="36"/>
    </location>
</feature>
<feature type="region of interest" description="Disordered" evidence="1">
    <location>
        <begin position="1"/>
        <end position="102"/>
    </location>
</feature>
<evidence type="ECO:0000313" key="2">
    <source>
        <dbReference type="EMBL" id="CAI9773835.1"/>
    </source>
</evidence>
<organism evidence="2 3">
    <name type="scientific">Fraxinus pennsylvanica</name>
    <dbReference type="NCBI Taxonomy" id="56036"/>
    <lineage>
        <taxon>Eukaryota</taxon>
        <taxon>Viridiplantae</taxon>
        <taxon>Streptophyta</taxon>
        <taxon>Embryophyta</taxon>
        <taxon>Tracheophyta</taxon>
        <taxon>Spermatophyta</taxon>
        <taxon>Magnoliopsida</taxon>
        <taxon>eudicotyledons</taxon>
        <taxon>Gunneridae</taxon>
        <taxon>Pentapetalae</taxon>
        <taxon>asterids</taxon>
        <taxon>lamiids</taxon>
        <taxon>Lamiales</taxon>
        <taxon>Oleaceae</taxon>
        <taxon>Oleeae</taxon>
        <taxon>Fraxinus</taxon>
    </lineage>
</organism>
<dbReference type="AlphaFoldDB" id="A0AAD1ZV89"/>
<feature type="compositionally biased region" description="Basic and acidic residues" evidence="1">
    <location>
        <begin position="60"/>
        <end position="84"/>
    </location>
</feature>
<feature type="compositionally biased region" description="Basic and acidic residues" evidence="1">
    <location>
        <begin position="92"/>
        <end position="102"/>
    </location>
</feature>
<gene>
    <name evidence="2" type="ORF">FPE_LOCUS21265</name>
</gene>